<organism evidence="2 3">
    <name type="scientific">Aspergillus steynii IBT 23096</name>
    <dbReference type="NCBI Taxonomy" id="1392250"/>
    <lineage>
        <taxon>Eukaryota</taxon>
        <taxon>Fungi</taxon>
        <taxon>Dikarya</taxon>
        <taxon>Ascomycota</taxon>
        <taxon>Pezizomycotina</taxon>
        <taxon>Eurotiomycetes</taxon>
        <taxon>Eurotiomycetidae</taxon>
        <taxon>Eurotiales</taxon>
        <taxon>Aspergillaceae</taxon>
        <taxon>Aspergillus</taxon>
        <taxon>Aspergillus subgen. Circumdati</taxon>
    </lineage>
</organism>
<feature type="compositionally biased region" description="Low complexity" evidence="1">
    <location>
        <begin position="57"/>
        <end position="71"/>
    </location>
</feature>
<feature type="region of interest" description="Disordered" evidence="1">
    <location>
        <begin position="1"/>
        <end position="119"/>
    </location>
</feature>
<accession>A0A2I2GKK2</accession>
<sequence length="167" mass="17300">MNVNMNLNMDSTPHPFNPPASSTAPYNTTIPSATATAPNPSNPLLFSSPSANTTTVASNPALNPNPHHAPAVDPLHHLQHQHQQLQPGVGHTETSVAPAPGTAESQAPGPGPGLVRQSSATTYPHQIEGAGGPTATAPFLRDFSLVAEAAKRAQMSVVMRDLESVTL</sequence>
<comment type="caution">
    <text evidence="2">The sequence shown here is derived from an EMBL/GenBank/DDBJ whole genome shotgun (WGS) entry which is preliminary data.</text>
</comment>
<dbReference type="Proteomes" id="UP000234275">
    <property type="component" value="Unassembled WGS sequence"/>
</dbReference>
<dbReference type="AlphaFoldDB" id="A0A2I2GKK2"/>
<evidence type="ECO:0000313" key="3">
    <source>
        <dbReference type="Proteomes" id="UP000234275"/>
    </source>
</evidence>
<protein>
    <submittedName>
        <fullName evidence="2">Uncharacterized protein</fullName>
    </submittedName>
</protein>
<name>A0A2I2GKK2_9EURO</name>
<keyword evidence="3" id="KW-1185">Reference proteome</keyword>
<dbReference type="OrthoDB" id="4157208at2759"/>
<feature type="compositionally biased region" description="Polar residues" evidence="1">
    <location>
        <begin position="19"/>
        <end position="37"/>
    </location>
</feature>
<proteinExistence type="predicted"/>
<feature type="compositionally biased region" description="Low complexity" evidence="1">
    <location>
        <begin position="38"/>
        <end position="50"/>
    </location>
</feature>
<reference evidence="2 3" key="1">
    <citation type="submission" date="2016-12" db="EMBL/GenBank/DDBJ databases">
        <title>The genomes of Aspergillus section Nigri reveals drivers in fungal speciation.</title>
        <authorList>
            <consortium name="DOE Joint Genome Institute"/>
            <person name="Vesth T.C."/>
            <person name="Nybo J."/>
            <person name="Theobald S."/>
            <person name="Brandl J."/>
            <person name="Frisvad J.C."/>
            <person name="Nielsen K.F."/>
            <person name="Lyhne E.K."/>
            <person name="Kogle M.E."/>
            <person name="Kuo A."/>
            <person name="Riley R."/>
            <person name="Clum A."/>
            <person name="Nolan M."/>
            <person name="Lipzen A."/>
            <person name="Salamov A."/>
            <person name="Henrissat B."/>
            <person name="Wiebenga A."/>
            <person name="De Vries R.P."/>
            <person name="Grigoriev I.V."/>
            <person name="Mortensen U.H."/>
            <person name="Andersen M.R."/>
            <person name="Baker S.E."/>
        </authorList>
    </citation>
    <scope>NUCLEOTIDE SEQUENCE [LARGE SCALE GENOMIC DNA]</scope>
    <source>
        <strain evidence="2 3">IBT 23096</strain>
    </source>
</reference>
<dbReference type="GeneID" id="36555251"/>
<feature type="compositionally biased region" description="Polar residues" evidence="1">
    <location>
        <begin position="1"/>
        <end position="11"/>
    </location>
</feature>
<gene>
    <name evidence="2" type="ORF">P170DRAFT_424150</name>
</gene>
<evidence type="ECO:0000256" key="1">
    <source>
        <dbReference type="SAM" id="MobiDB-lite"/>
    </source>
</evidence>
<dbReference type="EMBL" id="MSFO01000002">
    <property type="protein sequence ID" value="PLB53410.1"/>
    <property type="molecule type" value="Genomic_DNA"/>
</dbReference>
<dbReference type="RefSeq" id="XP_024708712.1">
    <property type="nucleotide sequence ID" value="XM_024847552.1"/>
</dbReference>
<evidence type="ECO:0000313" key="2">
    <source>
        <dbReference type="EMBL" id="PLB53410.1"/>
    </source>
</evidence>
<dbReference type="VEuPathDB" id="FungiDB:P170DRAFT_424150"/>